<keyword evidence="1 3" id="KW-0808">Transferase</keyword>
<name>A0A3E4QT97_9ACTN</name>
<comment type="cofactor">
    <cofactor evidence="1">
        <name>pyridoxal 5'-phosphate</name>
        <dbReference type="ChEBI" id="CHEBI:597326"/>
    </cofactor>
</comment>
<dbReference type="InterPro" id="IPR015421">
    <property type="entry name" value="PyrdxlP-dep_Trfase_major"/>
</dbReference>
<dbReference type="GO" id="GO:0008483">
    <property type="term" value="F:transaminase activity"/>
    <property type="evidence" value="ECO:0007669"/>
    <property type="project" value="UniProtKB-KW"/>
</dbReference>
<dbReference type="PROSITE" id="PS00105">
    <property type="entry name" value="AA_TRANSFER_CLASS_1"/>
    <property type="match status" value="1"/>
</dbReference>
<dbReference type="CDD" id="cd00609">
    <property type="entry name" value="AAT_like"/>
    <property type="match status" value="1"/>
</dbReference>
<organism evidence="3 4">
    <name type="scientific">Collinsella tanakaei</name>
    <dbReference type="NCBI Taxonomy" id="626935"/>
    <lineage>
        <taxon>Bacteria</taxon>
        <taxon>Bacillati</taxon>
        <taxon>Actinomycetota</taxon>
        <taxon>Coriobacteriia</taxon>
        <taxon>Coriobacteriales</taxon>
        <taxon>Coriobacteriaceae</taxon>
        <taxon>Collinsella</taxon>
    </lineage>
</organism>
<dbReference type="Proteomes" id="UP000260943">
    <property type="component" value="Unassembled WGS sequence"/>
</dbReference>
<evidence type="ECO:0000313" key="4">
    <source>
        <dbReference type="Proteomes" id="UP000260943"/>
    </source>
</evidence>
<reference evidence="3 4" key="1">
    <citation type="submission" date="2018-08" db="EMBL/GenBank/DDBJ databases">
        <title>A genome reference for cultivated species of the human gut microbiota.</title>
        <authorList>
            <person name="Zou Y."/>
            <person name="Xue W."/>
            <person name="Luo G."/>
        </authorList>
    </citation>
    <scope>NUCLEOTIDE SEQUENCE [LARGE SCALE GENOMIC DNA]</scope>
    <source>
        <strain evidence="3 4">TF08-14</strain>
    </source>
</reference>
<dbReference type="EC" id="2.6.1.-" evidence="1"/>
<dbReference type="PANTHER" id="PTHR43510">
    <property type="entry name" value="AMINOTRANSFERASE FUNCTION, HYPOTHETICAL (EUROFUNG)"/>
    <property type="match status" value="1"/>
</dbReference>
<dbReference type="InterPro" id="IPR004839">
    <property type="entry name" value="Aminotransferase_I/II_large"/>
</dbReference>
<dbReference type="EMBL" id="QSRJ01000005">
    <property type="protein sequence ID" value="RGL10416.1"/>
    <property type="molecule type" value="Genomic_DNA"/>
</dbReference>
<evidence type="ECO:0000313" key="3">
    <source>
        <dbReference type="EMBL" id="RGL10416.1"/>
    </source>
</evidence>
<feature type="domain" description="Aminotransferase class I/classII large" evidence="2">
    <location>
        <begin position="59"/>
        <end position="375"/>
    </location>
</feature>
<comment type="similarity">
    <text evidence="1">Belongs to the class-I pyridoxal-phosphate-dependent aminotransferase family.</text>
</comment>
<accession>A0A3E4QT97</accession>
<keyword evidence="1 3" id="KW-0032">Aminotransferase</keyword>
<gene>
    <name evidence="3" type="ORF">DXC81_05115</name>
</gene>
<comment type="caution">
    <text evidence="3">The sequence shown here is derived from an EMBL/GenBank/DDBJ whole genome shotgun (WGS) entry which is preliminary data.</text>
</comment>
<dbReference type="InterPro" id="IPR015424">
    <property type="entry name" value="PyrdxlP-dep_Trfase"/>
</dbReference>
<dbReference type="InterPro" id="IPR015422">
    <property type="entry name" value="PyrdxlP-dep_Trfase_small"/>
</dbReference>
<sequence>MNIKPIGVEEWLNELETSATLDIAQSTIASLTTDEILALADDEQGGPGMGAKAFYDQLGAKKQNYGWIEGSPAFKQGVAALYQGVGGRGIDPRNVLQMNGATGANLAVLYTLVDPCDHVVAEYPTYQPLYEIPRTLGAKVDLWRIHEEDGWQPRIEELERLVNRDTKLICINNASNPTGTVLSRDQLEAIAQIARSVGAYVLSDEVYLPLEDAGSYCSIVDVYERGIATNSLSKTYSVPGIRIGWTVCDAELADRLRTCRDYSLICAGVFSDAMAVHVLRHREQILARNRDIMLRNRAIVQEWIDGEPRASWVPPRGVSTSFIRLDLPMDDEAFCRKLLATRGVLLVPGSRFELPCGARLGYCAQEETLRRGLDELSCALRELD</sequence>
<proteinExistence type="inferred from homology"/>
<dbReference type="Gene3D" id="3.90.1150.10">
    <property type="entry name" value="Aspartate Aminotransferase, domain 1"/>
    <property type="match status" value="1"/>
</dbReference>
<dbReference type="RefSeq" id="WP_117679482.1">
    <property type="nucleotide sequence ID" value="NZ_QSRJ01000005.1"/>
</dbReference>
<dbReference type="Pfam" id="PF00155">
    <property type="entry name" value="Aminotran_1_2"/>
    <property type="match status" value="1"/>
</dbReference>
<dbReference type="Gene3D" id="3.40.640.10">
    <property type="entry name" value="Type I PLP-dependent aspartate aminotransferase-like (Major domain)"/>
    <property type="match status" value="1"/>
</dbReference>
<evidence type="ECO:0000256" key="1">
    <source>
        <dbReference type="RuleBase" id="RU000481"/>
    </source>
</evidence>
<dbReference type="GO" id="GO:0030170">
    <property type="term" value="F:pyridoxal phosphate binding"/>
    <property type="evidence" value="ECO:0007669"/>
    <property type="project" value="InterPro"/>
</dbReference>
<evidence type="ECO:0000259" key="2">
    <source>
        <dbReference type="Pfam" id="PF00155"/>
    </source>
</evidence>
<dbReference type="NCBIfam" id="NF005593">
    <property type="entry name" value="PRK07324.1"/>
    <property type="match status" value="1"/>
</dbReference>
<protein>
    <recommendedName>
        <fullName evidence="1">Aminotransferase</fullName>
        <ecNumber evidence="1">2.6.1.-</ecNumber>
    </recommendedName>
</protein>
<dbReference type="InterPro" id="IPR004838">
    <property type="entry name" value="NHTrfase_class1_PyrdxlP-BS"/>
</dbReference>
<dbReference type="PANTHER" id="PTHR43510:SF1">
    <property type="entry name" value="AMINOTRANSFERASE FUNCTION, HYPOTHETICAL (EUROFUNG)"/>
    <property type="match status" value="1"/>
</dbReference>
<dbReference type="AlphaFoldDB" id="A0A3E4QT97"/>
<dbReference type="SUPFAM" id="SSF53383">
    <property type="entry name" value="PLP-dependent transferases"/>
    <property type="match status" value="1"/>
</dbReference>